<accession>A0A1I4QU27</accession>
<dbReference type="InterPro" id="IPR018644">
    <property type="entry name" value="DUF2071"/>
</dbReference>
<dbReference type="OrthoDB" id="150993at2"/>
<dbReference type="Proteomes" id="UP000199398">
    <property type="component" value="Unassembled WGS sequence"/>
</dbReference>
<dbReference type="EMBL" id="RBXX01000002">
    <property type="protein sequence ID" value="RKT88308.1"/>
    <property type="molecule type" value="Genomic_DNA"/>
</dbReference>
<dbReference type="Proteomes" id="UP000270697">
    <property type="component" value="Unassembled WGS sequence"/>
</dbReference>
<proteinExistence type="predicted"/>
<organism evidence="2 3">
    <name type="scientific">Saccharopolyspora antimicrobica</name>
    <dbReference type="NCBI Taxonomy" id="455193"/>
    <lineage>
        <taxon>Bacteria</taxon>
        <taxon>Bacillati</taxon>
        <taxon>Actinomycetota</taxon>
        <taxon>Actinomycetes</taxon>
        <taxon>Pseudonocardiales</taxon>
        <taxon>Pseudonocardiaceae</taxon>
        <taxon>Saccharopolyspora</taxon>
    </lineage>
</organism>
<dbReference type="STRING" id="455193.SAMN05421805_101252"/>
<reference evidence="1 4" key="2">
    <citation type="submission" date="2018-10" db="EMBL/GenBank/DDBJ databases">
        <title>Sequencing the genomes of 1000 actinobacteria strains.</title>
        <authorList>
            <person name="Klenk H.-P."/>
        </authorList>
    </citation>
    <scope>NUCLEOTIDE SEQUENCE [LARGE SCALE GENOMIC DNA]</scope>
    <source>
        <strain evidence="1 4">DSM 45119</strain>
    </source>
</reference>
<reference evidence="2 3" key="1">
    <citation type="submission" date="2016-10" db="EMBL/GenBank/DDBJ databases">
        <authorList>
            <person name="de Groot N.N."/>
        </authorList>
    </citation>
    <scope>NUCLEOTIDE SEQUENCE [LARGE SCALE GENOMIC DNA]</scope>
    <source>
        <strain evidence="2 3">CPCC 201259</strain>
    </source>
</reference>
<dbReference type="PANTHER" id="PTHR39186:SF1">
    <property type="entry name" value="DUF2071 DOMAIN-CONTAINING PROTEIN"/>
    <property type="match status" value="1"/>
</dbReference>
<name>A0A1I4QU27_9PSEU</name>
<evidence type="ECO:0000313" key="2">
    <source>
        <dbReference type="EMBL" id="SFM43196.1"/>
    </source>
</evidence>
<dbReference type="EMBL" id="FOUP01000001">
    <property type="protein sequence ID" value="SFM43196.1"/>
    <property type="molecule type" value="Genomic_DNA"/>
</dbReference>
<protein>
    <recommendedName>
        <fullName evidence="5">DUF2071 domain-containing protein</fullName>
    </recommendedName>
</protein>
<evidence type="ECO:0000313" key="3">
    <source>
        <dbReference type="Proteomes" id="UP000199398"/>
    </source>
</evidence>
<dbReference type="PANTHER" id="PTHR39186">
    <property type="entry name" value="DUF2071 FAMILY PROTEIN"/>
    <property type="match status" value="1"/>
</dbReference>
<keyword evidence="4" id="KW-1185">Reference proteome</keyword>
<sequence length="236" mass="26227">MSESLPLAVPRRVRWSLSDQIWRDVVFAHWPCDPAVLQPMLPRGTRPDLLGGSGWIGLIGLRMTVTSVLGMPTPRVLRDFNEVNVRTYAVDERGRRGLVFLSMEASNRTFVRTARAVAGLPYRYGRVEFERSGSETGYRVQRGDVGLELRVRRGARIAAGEADRFATSRWRMFSTWHGLLSLHTPVDHEPWVLHRAEPLSCADSGLLGELGLPAPESPVALAASRVDARFGAPGRC</sequence>
<evidence type="ECO:0000313" key="4">
    <source>
        <dbReference type="Proteomes" id="UP000270697"/>
    </source>
</evidence>
<dbReference type="AlphaFoldDB" id="A0A1I4QU27"/>
<dbReference type="SUPFAM" id="SSF160104">
    <property type="entry name" value="Acetoacetate decarboxylase-like"/>
    <property type="match status" value="1"/>
</dbReference>
<gene>
    <name evidence="1" type="ORF">ATL45_6741</name>
    <name evidence="2" type="ORF">SAMN05421805_101252</name>
</gene>
<dbReference type="InterPro" id="IPR023375">
    <property type="entry name" value="ADC_dom_sf"/>
</dbReference>
<dbReference type="Gene3D" id="2.40.400.10">
    <property type="entry name" value="Acetoacetate decarboxylase-like"/>
    <property type="match status" value="1"/>
</dbReference>
<dbReference type="Pfam" id="PF09844">
    <property type="entry name" value="DUF2071"/>
    <property type="match status" value="1"/>
</dbReference>
<dbReference type="RefSeq" id="WP_093145797.1">
    <property type="nucleotide sequence ID" value="NZ_FOUP01000001.1"/>
</dbReference>
<evidence type="ECO:0000313" key="1">
    <source>
        <dbReference type="EMBL" id="RKT88308.1"/>
    </source>
</evidence>
<evidence type="ECO:0008006" key="5">
    <source>
        <dbReference type="Google" id="ProtNLM"/>
    </source>
</evidence>